<comment type="caution">
    <text evidence="2">The sequence shown here is derived from an EMBL/GenBank/DDBJ whole genome shotgun (WGS) entry which is preliminary data.</text>
</comment>
<feature type="compositionally biased region" description="Basic residues" evidence="1">
    <location>
        <begin position="10"/>
        <end position="32"/>
    </location>
</feature>
<dbReference type="InterPro" id="IPR026270">
    <property type="entry name" value="SRP72"/>
</dbReference>
<gene>
    <name evidence="2" type="ORF">NP233_g7442</name>
</gene>
<dbReference type="InterPro" id="IPR031545">
    <property type="entry name" value="SRP72_TPR-like"/>
</dbReference>
<dbReference type="Pfam" id="PF17004">
    <property type="entry name" value="SRP_TPR_like"/>
    <property type="match status" value="1"/>
</dbReference>
<dbReference type="Proteomes" id="UP001213000">
    <property type="component" value="Unassembled WGS sequence"/>
</dbReference>
<feature type="compositionally biased region" description="Polar residues" evidence="1">
    <location>
        <begin position="241"/>
        <end position="253"/>
    </location>
</feature>
<dbReference type="Gene3D" id="1.25.40.10">
    <property type="entry name" value="Tetratricopeptide repeat domain"/>
    <property type="match status" value="1"/>
</dbReference>
<dbReference type="AlphaFoldDB" id="A0AAD5VPB4"/>
<evidence type="ECO:0000313" key="2">
    <source>
        <dbReference type="EMBL" id="KAJ3565743.1"/>
    </source>
</evidence>
<dbReference type="PANTHER" id="PTHR14094:SF9">
    <property type="entry name" value="SIGNAL RECOGNITION PARTICLE SUBUNIT SRP72"/>
    <property type="match status" value="1"/>
</dbReference>
<dbReference type="InterPro" id="IPR011990">
    <property type="entry name" value="TPR-like_helical_dom_sf"/>
</dbReference>
<accession>A0AAD5VPB4</accession>
<reference evidence="2" key="1">
    <citation type="submission" date="2022-07" db="EMBL/GenBank/DDBJ databases">
        <title>Genome Sequence of Leucocoprinus birnbaumii.</title>
        <authorList>
            <person name="Buettner E."/>
        </authorList>
    </citation>
    <scope>NUCLEOTIDE SEQUENCE</scope>
    <source>
        <strain evidence="2">VT141</strain>
    </source>
</reference>
<dbReference type="GO" id="GO:0005786">
    <property type="term" value="C:signal recognition particle, endoplasmic reticulum targeting"/>
    <property type="evidence" value="ECO:0007669"/>
    <property type="project" value="TreeGrafter"/>
</dbReference>
<dbReference type="GO" id="GO:0008312">
    <property type="term" value="F:7S RNA binding"/>
    <property type="evidence" value="ECO:0007669"/>
    <property type="project" value="TreeGrafter"/>
</dbReference>
<evidence type="ECO:0000313" key="3">
    <source>
        <dbReference type="Proteomes" id="UP001213000"/>
    </source>
</evidence>
<dbReference type="SUPFAM" id="SSF48452">
    <property type="entry name" value="TPR-like"/>
    <property type="match status" value="1"/>
</dbReference>
<evidence type="ECO:0000256" key="1">
    <source>
        <dbReference type="SAM" id="MobiDB-lite"/>
    </source>
</evidence>
<name>A0AAD5VPB4_9AGAR</name>
<feature type="region of interest" description="Disordered" evidence="1">
    <location>
        <begin position="1"/>
        <end position="39"/>
    </location>
</feature>
<dbReference type="EMBL" id="JANIEX010000543">
    <property type="protein sequence ID" value="KAJ3565743.1"/>
    <property type="molecule type" value="Genomic_DNA"/>
</dbReference>
<proteinExistence type="predicted"/>
<keyword evidence="3" id="KW-1185">Reference proteome</keyword>
<dbReference type="GO" id="GO:0043022">
    <property type="term" value="F:ribosome binding"/>
    <property type="evidence" value="ECO:0007669"/>
    <property type="project" value="TreeGrafter"/>
</dbReference>
<evidence type="ECO:0008006" key="4">
    <source>
        <dbReference type="Google" id="ProtNLM"/>
    </source>
</evidence>
<protein>
    <recommendedName>
        <fullName evidence="4">Signal recognition particle subunit SRP72</fullName>
    </recommendedName>
</protein>
<organism evidence="2 3">
    <name type="scientific">Leucocoprinus birnbaumii</name>
    <dbReference type="NCBI Taxonomy" id="56174"/>
    <lineage>
        <taxon>Eukaryota</taxon>
        <taxon>Fungi</taxon>
        <taxon>Dikarya</taxon>
        <taxon>Basidiomycota</taxon>
        <taxon>Agaricomycotina</taxon>
        <taxon>Agaricomycetes</taxon>
        <taxon>Agaricomycetidae</taxon>
        <taxon>Agaricales</taxon>
        <taxon>Agaricineae</taxon>
        <taxon>Agaricaceae</taxon>
        <taxon>Leucocoprinus</taxon>
    </lineage>
</organism>
<dbReference type="GO" id="GO:0006614">
    <property type="term" value="P:SRP-dependent cotranslational protein targeting to membrane"/>
    <property type="evidence" value="ECO:0007669"/>
    <property type="project" value="InterPro"/>
</dbReference>
<feature type="region of interest" description="Disordered" evidence="1">
    <location>
        <begin position="232"/>
        <end position="264"/>
    </location>
</feature>
<dbReference type="PANTHER" id="PTHR14094">
    <property type="entry name" value="SIGNAL RECOGNITION PARTICLE 72"/>
    <property type="match status" value="1"/>
</dbReference>
<sequence length="281" mass="31471">MSPSSTTTIKPRKPTGSKGKPKPGSRKNRPKKPVSEEERSKKLFSSLCSQIDGGHFANAIKTCDKILRIYPDDADALSTKLFLLLQTDQYKNALAVINGEKGQSRLQYERAYALYRSHDDKEAQNAIQSLKDQNADDRGLAHLEAQLFYRDGLYQEAYNLYNELLDSTDPVRYSSSPPSTSAEVYHQDTEEHSDILTNLQATQKHLDFINNDYLRAIDSLPTSVTNTIETAPPPAPAHSIPTVSASAQQQPSTALPEKLKKVRKSRVPPWCHPWSYPTTRS</sequence>